<evidence type="ECO:0000313" key="10">
    <source>
        <dbReference type="Proteomes" id="UP000077381"/>
    </source>
</evidence>
<dbReference type="InterPro" id="IPR011010">
    <property type="entry name" value="DNA_brk_join_enz"/>
</dbReference>
<dbReference type="Gene3D" id="1.10.443.10">
    <property type="entry name" value="Intergrase catalytic core"/>
    <property type="match status" value="1"/>
</dbReference>
<evidence type="ECO:0000256" key="3">
    <source>
        <dbReference type="ARBA" id="ARBA00023125"/>
    </source>
</evidence>
<dbReference type="InterPro" id="IPR004107">
    <property type="entry name" value="Integrase_SAM-like_N"/>
</dbReference>
<dbReference type="OrthoDB" id="4529782at2"/>
<keyword evidence="4" id="KW-0233">DNA recombination</keyword>
<dbReference type="RefSeq" id="WP_067282786.1">
    <property type="nucleotide sequence ID" value="NZ_LOHS01000111.1"/>
</dbReference>
<dbReference type="SMART" id="SM00354">
    <property type="entry name" value="HTH_LACI"/>
    <property type="match status" value="1"/>
</dbReference>
<evidence type="ECO:0000259" key="8">
    <source>
        <dbReference type="PROSITE" id="PS51900"/>
    </source>
</evidence>
<keyword evidence="10" id="KW-1185">Reference proteome</keyword>
<accession>A0A177HKY4</accession>
<protein>
    <submittedName>
        <fullName evidence="9">Putative prophage phiRv2 integrase</fullName>
    </submittedName>
</protein>
<dbReference type="Pfam" id="PF14659">
    <property type="entry name" value="Phage_int_SAM_3"/>
    <property type="match status" value="1"/>
</dbReference>
<feature type="domain" description="Core-binding (CB)" evidence="8">
    <location>
        <begin position="65"/>
        <end position="144"/>
    </location>
</feature>
<dbReference type="GO" id="GO:0006355">
    <property type="term" value="P:regulation of DNA-templated transcription"/>
    <property type="evidence" value="ECO:0007669"/>
    <property type="project" value="InterPro"/>
</dbReference>
<dbReference type="EMBL" id="LOHS01000111">
    <property type="protein sequence ID" value="OAH11329.1"/>
    <property type="molecule type" value="Genomic_DNA"/>
</dbReference>
<evidence type="ECO:0000256" key="6">
    <source>
        <dbReference type="SAM" id="MobiDB-lite"/>
    </source>
</evidence>
<dbReference type="InterPro" id="IPR010998">
    <property type="entry name" value="Integrase_recombinase_N"/>
</dbReference>
<dbReference type="STRING" id="1716141.STSP_52770"/>
<comment type="similarity">
    <text evidence="1">Belongs to the 'phage' integrase family.</text>
</comment>
<dbReference type="PATRIC" id="fig|1716141.3.peg.5549"/>
<dbReference type="InterPro" id="IPR002104">
    <property type="entry name" value="Integrase_catalytic"/>
</dbReference>
<evidence type="ECO:0000256" key="4">
    <source>
        <dbReference type="ARBA" id="ARBA00023172"/>
    </source>
</evidence>
<dbReference type="AlphaFoldDB" id="A0A177HKY4"/>
<feature type="compositionally biased region" description="Basic residues" evidence="6">
    <location>
        <begin position="155"/>
        <end position="169"/>
    </location>
</feature>
<gene>
    <name evidence="9" type="ORF">STSP_52770</name>
</gene>
<feature type="region of interest" description="Disordered" evidence="6">
    <location>
        <begin position="150"/>
        <end position="172"/>
    </location>
</feature>
<dbReference type="Gene3D" id="1.10.150.130">
    <property type="match status" value="1"/>
</dbReference>
<organism evidence="9 10">
    <name type="scientific">Streptomyces jeddahensis</name>
    <dbReference type="NCBI Taxonomy" id="1716141"/>
    <lineage>
        <taxon>Bacteria</taxon>
        <taxon>Bacillati</taxon>
        <taxon>Actinomycetota</taxon>
        <taxon>Actinomycetes</taxon>
        <taxon>Kitasatosporales</taxon>
        <taxon>Streptomycetaceae</taxon>
        <taxon>Streptomyces</taxon>
    </lineage>
</organism>
<dbReference type="InterPro" id="IPR013762">
    <property type="entry name" value="Integrase-like_cat_sf"/>
</dbReference>
<keyword evidence="3 5" id="KW-0238">DNA-binding</keyword>
<reference evidence="9 10" key="1">
    <citation type="submission" date="2015-12" db="EMBL/GenBank/DDBJ databases">
        <title>Genome sequence of Streptomyces sp. G25.</title>
        <authorList>
            <person name="Poehlein A."/>
            <person name="Roettig A."/>
            <person name="Hiessl S."/>
            <person name="Hauschild P."/>
            <person name="Schauer J."/>
            <person name="Madkour M.H."/>
            <person name="Al-Ansari A.M."/>
            <person name="Almakishah N.H."/>
            <person name="Steinbuechel A."/>
            <person name="Daniel R."/>
        </authorList>
    </citation>
    <scope>NUCLEOTIDE SEQUENCE [LARGE SCALE GENOMIC DNA]</scope>
    <source>
        <strain evidence="10">G25(2015)</strain>
    </source>
</reference>
<evidence type="ECO:0000256" key="2">
    <source>
        <dbReference type="ARBA" id="ARBA00022908"/>
    </source>
</evidence>
<name>A0A177HKY4_9ACTN</name>
<feature type="domain" description="HTH lacI-type" evidence="7">
    <location>
        <begin position="301"/>
        <end position="355"/>
    </location>
</feature>
<evidence type="ECO:0000256" key="1">
    <source>
        <dbReference type="ARBA" id="ARBA00008857"/>
    </source>
</evidence>
<dbReference type="Proteomes" id="UP000077381">
    <property type="component" value="Unassembled WGS sequence"/>
</dbReference>
<evidence type="ECO:0000313" key="9">
    <source>
        <dbReference type="EMBL" id="OAH11329.1"/>
    </source>
</evidence>
<dbReference type="CDD" id="cd01392">
    <property type="entry name" value="HTH_LacI"/>
    <property type="match status" value="1"/>
</dbReference>
<dbReference type="PANTHER" id="PTHR30629">
    <property type="entry name" value="PROPHAGE INTEGRASE"/>
    <property type="match status" value="1"/>
</dbReference>
<dbReference type="Pfam" id="PF00589">
    <property type="entry name" value="Phage_integrase"/>
    <property type="match status" value="1"/>
</dbReference>
<dbReference type="PROSITE" id="PS00356">
    <property type="entry name" value="HTH_LACI_1"/>
    <property type="match status" value="1"/>
</dbReference>
<sequence length="511" mass="56930">MGYAEKRGDYYRARYWIAPGVLRTVVDANGATIRFGNKRDAAKAANDAEAKVREIGYRDPKAGKETFGEYVNRWYAAQELAASTMQNYKRHIEEHLLPEFEDKAIADIQPTDVAAWEKKERKLYAASSVKTWHGTLHLILADAVDEGLRDSNPATKRRGRGKRAGRSRNRGPEKVVTDALGILLTAERAALLSGRDDEFVAVVLKGYTGMRWGEVVGLERKFVRPASVRVEWQLYELDSGEFERCPPKDDSYRTIDTPQWLSALVAGQISRTDSTPCRCHENAYVFSGHGPANGAARQMGAKLVDVARRAGVSAATVSNVLNRPDMVAKPTRVRVEMAITELGYTRTGHTGETAAHWRRTGFATWLFHPAATGWYPKKAPQEARPVPVMGDPWPGVPVRGRNASGRADACWLPIAQGLTPHGLRHSHKTVMSELGTPPKLMDERLGHEDGSVQARYSHITARMRNRLMDGLTEQWEESLEARKTMNPRSPVRALDVLLRAPQDCRSGSEFP</sequence>
<comment type="caution">
    <text evidence="9">The sequence shown here is derived from an EMBL/GenBank/DDBJ whole genome shotgun (WGS) entry which is preliminary data.</text>
</comment>
<dbReference type="PROSITE" id="PS50932">
    <property type="entry name" value="HTH_LACI_2"/>
    <property type="match status" value="1"/>
</dbReference>
<dbReference type="InterPro" id="IPR044068">
    <property type="entry name" value="CB"/>
</dbReference>
<dbReference type="PANTHER" id="PTHR30629:SF2">
    <property type="entry name" value="PROPHAGE INTEGRASE INTS-RELATED"/>
    <property type="match status" value="1"/>
</dbReference>
<evidence type="ECO:0000259" key="7">
    <source>
        <dbReference type="PROSITE" id="PS50932"/>
    </source>
</evidence>
<dbReference type="GO" id="GO:0003677">
    <property type="term" value="F:DNA binding"/>
    <property type="evidence" value="ECO:0007669"/>
    <property type="project" value="UniProtKB-UniRule"/>
</dbReference>
<proteinExistence type="inferred from homology"/>
<dbReference type="SUPFAM" id="SSF47413">
    <property type="entry name" value="lambda repressor-like DNA-binding domains"/>
    <property type="match status" value="1"/>
</dbReference>
<evidence type="ECO:0000256" key="5">
    <source>
        <dbReference type="PROSITE-ProRule" id="PRU01248"/>
    </source>
</evidence>
<dbReference type="GO" id="GO:0006310">
    <property type="term" value="P:DNA recombination"/>
    <property type="evidence" value="ECO:0007669"/>
    <property type="project" value="UniProtKB-KW"/>
</dbReference>
<keyword evidence="2" id="KW-0229">DNA integration</keyword>
<dbReference type="InterPro" id="IPR010982">
    <property type="entry name" value="Lambda_DNA-bd_dom_sf"/>
</dbReference>
<dbReference type="PROSITE" id="PS51900">
    <property type="entry name" value="CB"/>
    <property type="match status" value="1"/>
</dbReference>
<dbReference type="Gene3D" id="1.10.260.40">
    <property type="entry name" value="lambda repressor-like DNA-binding domains"/>
    <property type="match status" value="1"/>
</dbReference>
<dbReference type="InterPro" id="IPR050808">
    <property type="entry name" value="Phage_Integrase"/>
</dbReference>
<dbReference type="GO" id="GO:0015074">
    <property type="term" value="P:DNA integration"/>
    <property type="evidence" value="ECO:0007669"/>
    <property type="project" value="UniProtKB-KW"/>
</dbReference>
<dbReference type="SUPFAM" id="SSF56349">
    <property type="entry name" value="DNA breaking-rejoining enzymes"/>
    <property type="match status" value="2"/>
</dbReference>
<dbReference type="InterPro" id="IPR000843">
    <property type="entry name" value="HTH_LacI"/>
</dbReference>
<dbReference type="Pfam" id="PF00356">
    <property type="entry name" value="LacI"/>
    <property type="match status" value="1"/>
</dbReference>